<dbReference type="Proteomes" id="UP000054558">
    <property type="component" value="Unassembled WGS sequence"/>
</dbReference>
<dbReference type="AlphaFoldDB" id="A0A1Y1HK87"/>
<dbReference type="Pfam" id="PF13088">
    <property type="entry name" value="BNR_2"/>
    <property type="match status" value="1"/>
</dbReference>
<dbReference type="EMBL" id="DF236971">
    <property type="protein sequence ID" value="GAQ78984.1"/>
    <property type="molecule type" value="Genomic_DNA"/>
</dbReference>
<keyword evidence="5" id="KW-1185">Reference proteome</keyword>
<evidence type="ECO:0000259" key="3">
    <source>
        <dbReference type="Pfam" id="PF13088"/>
    </source>
</evidence>
<protein>
    <recommendedName>
        <fullName evidence="3">Sialidase domain-containing protein</fullName>
    </recommendedName>
</protein>
<dbReference type="PANTHER" id="PTHR43752">
    <property type="entry name" value="BNR/ASP-BOX REPEAT FAMILY PROTEIN"/>
    <property type="match status" value="1"/>
</dbReference>
<reference evidence="4 5" key="1">
    <citation type="journal article" date="2014" name="Nat. Commun.">
        <title>Klebsormidium flaccidum genome reveals primary factors for plant terrestrial adaptation.</title>
        <authorList>
            <person name="Hori K."/>
            <person name="Maruyama F."/>
            <person name="Fujisawa T."/>
            <person name="Togashi T."/>
            <person name="Yamamoto N."/>
            <person name="Seo M."/>
            <person name="Sato S."/>
            <person name="Yamada T."/>
            <person name="Mori H."/>
            <person name="Tajima N."/>
            <person name="Moriyama T."/>
            <person name="Ikeuchi M."/>
            <person name="Watanabe M."/>
            <person name="Wada H."/>
            <person name="Kobayashi K."/>
            <person name="Saito M."/>
            <person name="Masuda T."/>
            <person name="Sasaki-Sekimoto Y."/>
            <person name="Mashiguchi K."/>
            <person name="Awai K."/>
            <person name="Shimojima M."/>
            <person name="Masuda S."/>
            <person name="Iwai M."/>
            <person name="Nobusawa T."/>
            <person name="Narise T."/>
            <person name="Kondo S."/>
            <person name="Saito H."/>
            <person name="Sato R."/>
            <person name="Murakawa M."/>
            <person name="Ihara Y."/>
            <person name="Oshima-Yamada Y."/>
            <person name="Ohtaka K."/>
            <person name="Satoh M."/>
            <person name="Sonobe K."/>
            <person name="Ishii M."/>
            <person name="Ohtani R."/>
            <person name="Kanamori-Sato M."/>
            <person name="Honoki R."/>
            <person name="Miyazaki D."/>
            <person name="Mochizuki H."/>
            <person name="Umetsu J."/>
            <person name="Higashi K."/>
            <person name="Shibata D."/>
            <person name="Kamiya Y."/>
            <person name="Sato N."/>
            <person name="Nakamura Y."/>
            <person name="Tabata S."/>
            <person name="Ida S."/>
            <person name="Kurokawa K."/>
            <person name="Ohta H."/>
        </authorList>
    </citation>
    <scope>NUCLEOTIDE SEQUENCE [LARGE SCALE GENOMIC DNA]</scope>
    <source>
        <strain evidence="4 5">NIES-2285</strain>
    </source>
</reference>
<evidence type="ECO:0000256" key="1">
    <source>
        <dbReference type="SAM" id="Coils"/>
    </source>
</evidence>
<feature type="region of interest" description="Disordered" evidence="2">
    <location>
        <begin position="1"/>
        <end position="30"/>
    </location>
</feature>
<sequence length="687" mass="75233">MVLGLEGSVASPRHRFGPQSSPKAGKRPGAKGFRASVVRGVRDCFNPHSTSCLTSLPLFLAALVLSFTLVRFYDAVDQRIDAVHRLTLKEEELADVLATRAEARVAVLQARKRLVTLEEDAELQRQELERALATANRLEREMTRMQQVGKAALLQANKNPTNLVGGASEDAAHELLMCSAHVRVAQGEINQLEGRLGVARDLLLEAVGGQAWSANTKWVEAEKTGEKLDPRGFLPEGARKEVGAGLREVGGQALEVISEAEEELQIDQLARMPRAGIVSPGDGCNHVAPPSTKFAVQWAPPRRWVFQPKDGILHNLRPTISRLPHISPWRWIAVWQASKGKEGFGDQHLRCAFSEDAREWTNSLYLPLKSSSGCVWSPVLHLDPQTDVLWLFYTESVSCKQLQKCDDCESPWSPGGDISYVRSEDGLTWSEPETVLPQKEFGNIPRMIAGQLTITTAGEWVLPFWGQRPLEASSEDACGSDSVMPEHGGVLVSDTNGTSWHPYGYIVGKDGEYMREGSVARLEGKTLVQYFGTSMGELVESRSEDGGHTWGSVQPTGLSNPGSKANLLALSSGALAVALNNASNPGNRTNLHVALMRQYGKKWEQFAVVESGDELGEHVHYQHPTLFQDGCRLLVVYSVQPLKLKKTPLGGIRIAEVDLSLASLASDTRTQERMLLADGRTVHVTST</sequence>
<feature type="coiled-coil region" evidence="1">
    <location>
        <begin position="100"/>
        <end position="148"/>
    </location>
</feature>
<dbReference type="PANTHER" id="PTHR43752:SF2">
    <property type="entry name" value="BNR_ASP-BOX REPEAT FAMILY PROTEIN"/>
    <property type="match status" value="1"/>
</dbReference>
<dbReference type="InterPro" id="IPR011040">
    <property type="entry name" value="Sialidase"/>
</dbReference>
<accession>A0A1Y1HK87</accession>
<evidence type="ECO:0000313" key="5">
    <source>
        <dbReference type="Proteomes" id="UP000054558"/>
    </source>
</evidence>
<evidence type="ECO:0000256" key="2">
    <source>
        <dbReference type="SAM" id="MobiDB-lite"/>
    </source>
</evidence>
<dbReference type="CDD" id="cd15482">
    <property type="entry name" value="Sialidase_non-viral"/>
    <property type="match status" value="1"/>
</dbReference>
<evidence type="ECO:0000313" key="4">
    <source>
        <dbReference type="EMBL" id="GAQ78984.1"/>
    </source>
</evidence>
<keyword evidence="1" id="KW-0175">Coiled coil</keyword>
<dbReference type="SUPFAM" id="SSF50939">
    <property type="entry name" value="Sialidases"/>
    <property type="match status" value="1"/>
</dbReference>
<dbReference type="OrthoDB" id="504663at2759"/>
<proteinExistence type="predicted"/>
<organism evidence="4 5">
    <name type="scientific">Klebsormidium nitens</name>
    <name type="common">Green alga</name>
    <name type="synonym">Ulothrix nitens</name>
    <dbReference type="NCBI Taxonomy" id="105231"/>
    <lineage>
        <taxon>Eukaryota</taxon>
        <taxon>Viridiplantae</taxon>
        <taxon>Streptophyta</taxon>
        <taxon>Klebsormidiophyceae</taxon>
        <taxon>Klebsormidiales</taxon>
        <taxon>Klebsormidiaceae</taxon>
        <taxon>Klebsormidium</taxon>
    </lineage>
</organism>
<dbReference type="Gene3D" id="2.120.10.10">
    <property type="match status" value="1"/>
</dbReference>
<dbReference type="InterPro" id="IPR036278">
    <property type="entry name" value="Sialidase_sf"/>
</dbReference>
<gene>
    <name evidence="4" type="ORF">KFL_000220150</name>
</gene>
<feature type="domain" description="Sialidase" evidence="3">
    <location>
        <begin position="332"/>
        <end position="629"/>
    </location>
</feature>
<name>A0A1Y1HK87_KLENI</name>